<organism evidence="3 4">
    <name type="scientific">Kribbella qitaiheensis</name>
    <dbReference type="NCBI Taxonomy" id="1544730"/>
    <lineage>
        <taxon>Bacteria</taxon>
        <taxon>Bacillati</taxon>
        <taxon>Actinomycetota</taxon>
        <taxon>Actinomycetes</taxon>
        <taxon>Propionibacteriales</taxon>
        <taxon>Kribbellaceae</taxon>
        <taxon>Kribbella</taxon>
    </lineage>
</organism>
<evidence type="ECO:0000259" key="2">
    <source>
        <dbReference type="Pfam" id="PF22301"/>
    </source>
</evidence>
<dbReference type="AlphaFoldDB" id="A0A7G6X4M2"/>
<name>A0A7G6X4M2_9ACTN</name>
<accession>A0A7G6X4M2</accession>
<reference evidence="3 4" key="2">
    <citation type="journal article" date="2020" name="Microbiol. Resour. Announc.">
        <title>Antarctic desert soil bacteria exhibit high novel natural product potential, evaluated through long-read genome sequencing and comparative genomics.</title>
        <authorList>
            <person name="Benaud N."/>
            <person name="Edwards R.J."/>
            <person name="Amos T.G."/>
            <person name="D'Agostino P.M."/>
            <person name="Gutierrez-Chavez C."/>
            <person name="Montgomery K."/>
            <person name="Nicetic I."/>
            <person name="Ferrari B.C."/>
        </authorList>
    </citation>
    <scope>NUCLEOTIDE SEQUENCE [LARGE SCALE GENOMIC DNA]</scope>
    <source>
        <strain evidence="3 4">SPB151</strain>
    </source>
</reference>
<dbReference type="Proteomes" id="UP000515563">
    <property type="component" value="Chromosome"/>
</dbReference>
<sequence>MVTPPRFTAEIVAEQLRDGYWLEAPDITGDGSPDLFGYGLRLGEIYWYANEPGWPRRLITDGYRMPVGADYADISGNGHPDVVVCYELYGPIGTIHDPDEAGGKIDWIENPGDAGKSEERWKKHYIGRATGMHRLRVGHFTRTDRLEVIGLPIVAKADVHAVLPVVLFTQPDDVQSAAEWPKTVIDDTSFRMIHGAEKRKGLIPGSDLESILLASDEGVTWLWYDAAQGEWRKELIGTGELTQFEETGFRGSGDLDAGGLGGNPFAYVAAIEPFHGNAVGVYVKDADGGWQRTLLDVYGDPNENGEGPGHQIVCADFDGDGDDEFLVALRGPWPWQGVMYYKAIDAQRGIWAKWRVTDESVARIATADFNGDGRLDFATIAYSVQNYYVAKDAKVMLYRNETPQVGSDVD</sequence>
<evidence type="ECO:0000313" key="4">
    <source>
        <dbReference type="Proteomes" id="UP000515563"/>
    </source>
</evidence>
<dbReference type="PANTHER" id="PTHR44103:SF1">
    <property type="entry name" value="PROPROTEIN CONVERTASE P"/>
    <property type="match status" value="1"/>
</dbReference>
<evidence type="ECO:0000313" key="3">
    <source>
        <dbReference type="EMBL" id="QNE21187.1"/>
    </source>
</evidence>
<dbReference type="InterPro" id="IPR013517">
    <property type="entry name" value="FG-GAP"/>
</dbReference>
<protein>
    <submittedName>
        <fullName evidence="3">VCBS repeat-containing protein</fullName>
    </submittedName>
</protein>
<dbReference type="Pfam" id="PF13517">
    <property type="entry name" value="FG-GAP_3"/>
    <property type="match status" value="1"/>
</dbReference>
<reference evidence="4" key="1">
    <citation type="submission" date="2019-09" db="EMBL/GenBank/DDBJ databases">
        <title>Antimicrobial potential of Antarctic Bacteria.</title>
        <authorList>
            <person name="Benaud N."/>
            <person name="Edwards R.J."/>
            <person name="Ferrari B.C."/>
        </authorList>
    </citation>
    <scope>NUCLEOTIDE SEQUENCE [LARGE SCALE GENOMIC DNA]</scope>
    <source>
        <strain evidence="4">SPB151</strain>
    </source>
</reference>
<dbReference type="InterPro" id="IPR028994">
    <property type="entry name" value="Integrin_alpha_N"/>
</dbReference>
<dbReference type="KEGG" id="kqi:F1D05_28845"/>
<dbReference type="InterPro" id="IPR054583">
    <property type="entry name" value="Beta-prop_AUDH"/>
</dbReference>
<dbReference type="EMBL" id="CP043661">
    <property type="protein sequence ID" value="QNE21187.1"/>
    <property type="molecule type" value="Genomic_DNA"/>
</dbReference>
<dbReference type="PANTHER" id="PTHR44103">
    <property type="entry name" value="PROPROTEIN CONVERTASE P"/>
    <property type="match status" value="1"/>
</dbReference>
<proteinExistence type="predicted"/>
<dbReference type="RefSeq" id="WP_185443588.1">
    <property type="nucleotide sequence ID" value="NZ_CP043661.1"/>
</dbReference>
<dbReference type="Pfam" id="PF22301">
    <property type="entry name" value="AUDH_beta_propeller"/>
    <property type="match status" value="1"/>
</dbReference>
<keyword evidence="1" id="KW-0732">Signal</keyword>
<evidence type="ECO:0000256" key="1">
    <source>
        <dbReference type="ARBA" id="ARBA00022729"/>
    </source>
</evidence>
<gene>
    <name evidence="3" type="ORF">F1D05_28845</name>
</gene>
<keyword evidence="4" id="KW-1185">Reference proteome</keyword>
<feature type="domain" description="Aldos-2-ulose dehydratase beta-propeller" evidence="2">
    <location>
        <begin position="102"/>
        <end position="285"/>
    </location>
</feature>
<dbReference type="SUPFAM" id="SSF69318">
    <property type="entry name" value="Integrin alpha N-terminal domain"/>
    <property type="match status" value="1"/>
</dbReference>